<dbReference type="Proteomes" id="UP000824469">
    <property type="component" value="Unassembled WGS sequence"/>
</dbReference>
<evidence type="ECO:0000313" key="2">
    <source>
        <dbReference type="Proteomes" id="UP000824469"/>
    </source>
</evidence>
<gene>
    <name evidence="1" type="ORF">KI387_000575</name>
</gene>
<accession>A0AA38GSN8</accession>
<sequence>MEQLKETEVFNGFVETELRNEKSLQGVMEAQRELLGKQIEELQKIVLLQCRLTGINPLAQEMAAGALSIKI</sequence>
<comment type="caution">
    <text evidence="1">The sequence shown here is derived from an EMBL/GenBank/DDBJ whole genome shotgun (WGS) entry which is preliminary data.</text>
</comment>
<protein>
    <submittedName>
        <fullName evidence="1">Uncharacterized protein</fullName>
    </submittedName>
</protein>
<dbReference type="AlphaFoldDB" id="A0AA38GSN8"/>
<feature type="non-terminal residue" evidence="1">
    <location>
        <position position="71"/>
    </location>
</feature>
<reference evidence="1 2" key="1">
    <citation type="journal article" date="2021" name="Nat. Plants">
        <title>The Taxus genome provides insights into paclitaxel biosynthesis.</title>
        <authorList>
            <person name="Xiong X."/>
            <person name="Gou J."/>
            <person name="Liao Q."/>
            <person name="Li Y."/>
            <person name="Zhou Q."/>
            <person name="Bi G."/>
            <person name="Li C."/>
            <person name="Du R."/>
            <person name="Wang X."/>
            <person name="Sun T."/>
            <person name="Guo L."/>
            <person name="Liang H."/>
            <person name="Lu P."/>
            <person name="Wu Y."/>
            <person name="Zhang Z."/>
            <person name="Ro D.K."/>
            <person name="Shang Y."/>
            <person name="Huang S."/>
            <person name="Yan J."/>
        </authorList>
    </citation>
    <scope>NUCLEOTIDE SEQUENCE [LARGE SCALE GENOMIC DNA]</scope>
    <source>
        <strain evidence="1">Ta-2019</strain>
    </source>
</reference>
<keyword evidence="2" id="KW-1185">Reference proteome</keyword>
<name>A0AA38GSN8_TAXCH</name>
<organism evidence="1 2">
    <name type="scientific">Taxus chinensis</name>
    <name type="common">Chinese yew</name>
    <name type="synonym">Taxus wallichiana var. chinensis</name>
    <dbReference type="NCBI Taxonomy" id="29808"/>
    <lineage>
        <taxon>Eukaryota</taxon>
        <taxon>Viridiplantae</taxon>
        <taxon>Streptophyta</taxon>
        <taxon>Embryophyta</taxon>
        <taxon>Tracheophyta</taxon>
        <taxon>Spermatophyta</taxon>
        <taxon>Pinopsida</taxon>
        <taxon>Pinidae</taxon>
        <taxon>Conifers II</taxon>
        <taxon>Cupressales</taxon>
        <taxon>Taxaceae</taxon>
        <taxon>Taxus</taxon>
    </lineage>
</organism>
<evidence type="ECO:0000313" key="1">
    <source>
        <dbReference type="EMBL" id="KAH9328467.1"/>
    </source>
</evidence>
<dbReference type="EMBL" id="JAHRHJ020000001">
    <property type="protein sequence ID" value="KAH9328467.1"/>
    <property type="molecule type" value="Genomic_DNA"/>
</dbReference>
<proteinExistence type="predicted"/>